<dbReference type="CDD" id="cd09281">
    <property type="entry name" value="UPF0066"/>
    <property type="match status" value="1"/>
</dbReference>
<evidence type="ECO:0000256" key="2">
    <source>
        <dbReference type="ARBA" id="ARBA00033753"/>
    </source>
</evidence>
<sequence>MSVVFKPIGYVRTTATTLPRHWSVSDVEGELVLEESYTLGLQGIQEGSRIVVLFHFHESTPFSPDSLLQRPPHAHGRKKGVFATCSPHRPNAIGLSVVTVLHINGNVIGVKGIDMRNKTPILDIKPDIDA</sequence>
<dbReference type="SUPFAM" id="SSF118196">
    <property type="entry name" value="YaeB-like"/>
    <property type="match status" value="1"/>
</dbReference>
<protein>
    <submittedName>
        <fullName evidence="4">Methyltransferase</fullName>
    </submittedName>
</protein>
<dbReference type="Proteomes" id="UP000095200">
    <property type="component" value="Unassembled WGS sequence"/>
</dbReference>
<gene>
    <name evidence="4" type="ORF">DPF_1655</name>
</gene>
<organism evidence="4 5">
    <name type="scientific">Desulfoplanes formicivorans</name>
    <dbReference type="NCBI Taxonomy" id="1592317"/>
    <lineage>
        <taxon>Bacteria</taxon>
        <taxon>Pseudomonadati</taxon>
        <taxon>Thermodesulfobacteriota</taxon>
        <taxon>Desulfovibrionia</taxon>
        <taxon>Desulfovibrionales</taxon>
        <taxon>Desulfoplanaceae</taxon>
        <taxon>Desulfoplanes</taxon>
    </lineage>
</organism>
<keyword evidence="4" id="KW-0808">Transferase</keyword>
<comment type="similarity">
    <text evidence="2">Belongs to the tRNA methyltransferase O family.</text>
</comment>
<reference evidence="5" key="1">
    <citation type="submission" date="2016-06" db="EMBL/GenBank/DDBJ databases">
        <title>Draft genome sequence of Desulfoplanes formicivorans strain Pf12B.</title>
        <authorList>
            <person name="Watanabe M."/>
            <person name="Kojima H."/>
            <person name="Fukui M."/>
        </authorList>
    </citation>
    <scope>NUCLEOTIDE SEQUENCE [LARGE SCALE GENOMIC DNA]</scope>
    <source>
        <strain evidence="5">Pf12B</strain>
    </source>
</reference>
<evidence type="ECO:0000313" key="5">
    <source>
        <dbReference type="Proteomes" id="UP000095200"/>
    </source>
</evidence>
<name>A0A194AIN6_9BACT</name>
<dbReference type="STRING" id="1592317.DPF_1655"/>
<dbReference type="GO" id="GO:0008168">
    <property type="term" value="F:methyltransferase activity"/>
    <property type="evidence" value="ECO:0007669"/>
    <property type="project" value="UniProtKB-KW"/>
</dbReference>
<dbReference type="InterPro" id="IPR023370">
    <property type="entry name" value="TrmO-like_N"/>
</dbReference>
<feature type="domain" description="TsaA-like" evidence="3">
    <location>
        <begin position="5"/>
        <end position="130"/>
    </location>
</feature>
<keyword evidence="1" id="KW-0949">S-adenosyl-L-methionine</keyword>
<evidence type="ECO:0000259" key="3">
    <source>
        <dbReference type="PROSITE" id="PS51668"/>
    </source>
</evidence>
<dbReference type="EMBL" id="BDFE01000016">
    <property type="protein sequence ID" value="GAU08936.1"/>
    <property type="molecule type" value="Genomic_DNA"/>
</dbReference>
<dbReference type="InterPro" id="IPR040372">
    <property type="entry name" value="YaeB-like"/>
</dbReference>
<dbReference type="InterPro" id="IPR036413">
    <property type="entry name" value="YaeB-like_sf"/>
</dbReference>
<dbReference type="RefSeq" id="WP_069858970.1">
    <property type="nucleotide sequence ID" value="NZ_BDFE01000016.1"/>
</dbReference>
<dbReference type="InterPro" id="IPR036414">
    <property type="entry name" value="YaeB_N_sf"/>
</dbReference>
<evidence type="ECO:0000256" key="1">
    <source>
        <dbReference type="ARBA" id="ARBA00022691"/>
    </source>
</evidence>
<dbReference type="Pfam" id="PF01980">
    <property type="entry name" value="TrmO_N"/>
    <property type="match status" value="1"/>
</dbReference>
<dbReference type="GO" id="GO:0032259">
    <property type="term" value="P:methylation"/>
    <property type="evidence" value="ECO:0007669"/>
    <property type="project" value="UniProtKB-KW"/>
</dbReference>
<keyword evidence="4" id="KW-0489">Methyltransferase</keyword>
<comment type="caution">
    <text evidence="4">The sequence shown here is derived from an EMBL/GenBank/DDBJ whole genome shotgun (WGS) entry which is preliminary data.</text>
</comment>
<dbReference type="PANTHER" id="PTHR12818">
    <property type="entry name" value="TRNA (ADENINE(37)-N6)-METHYLTRANSFERASE"/>
    <property type="match status" value="1"/>
</dbReference>
<dbReference type="NCBIfam" id="TIGR00104">
    <property type="entry name" value="tRNA_TsaA"/>
    <property type="match status" value="1"/>
</dbReference>
<accession>A0A194AIN6</accession>
<proteinExistence type="inferred from homology"/>
<dbReference type="Gene3D" id="2.40.30.70">
    <property type="entry name" value="YaeB-like"/>
    <property type="match status" value="1"/>
</dbReference>
<keyword evidence="5" id="KW-1185">Reference proteome</keyword>
<dbReference type="AlphaFoldDB" id="A0A194AIN6"/>
<dbReference type="OrthoDB" id="9804309at2"/>
<dbReference type="PANTHER" id="PTHR12818:SF0">
    <property type="entry name" value="TRNA (ADENINE(37)-N6)-METHYLTRANSFERASE"/>
    <property type="match status" value="1"/>
</dbReference>
<evidence type="ECO:0000313" key="4">
    <source>
        <dbReference type="EMBL" id="GAU08936.1"/>
    </source>
</evidence>
<dbReference type="PROSITE" id="PS51668">
    <property type="entry name" value="TSAA_2"/>
    <property type="match status" value="1"/>
</dbReference>